<keyword evidence="3" id="KW-0131">Cell cycle</keyword>
<evidence type="ECO:0000256" key="5">
    <source>
        <dbReference type="ARBA" id="ARBA00023242"/>
    </source>
</evidence>
<comment type="subunit">
    <text evidence="6">Component of the cohesin complex.</text>
</comment>
<evidence type="ECO:0000256" key="4">
    <source>
        <dbReference type="ARBA" id="ARBA00022829"/>
    </source>
</evidence>
<name>R7W1Y8_AEGTA</name>
<comment type="subcellular location">
    <subcellularLocation>
        <location evidence="1">Nucleus</location>
    </subcellularLocation>
</comment>
<dbReference type="GO" id="GO:0007059">
    <property type="term" value="P:chromosome segregation"/>
    <property type="evidence" value="ECO:0007669"/>
    <property type="project" value="UniProtKB-KW"/>
</dbReference>
<keyword evidence="3" id="KW-0132">Cell division</keyword>
<dbReference type="GO" id="GO:0005634">
    <property type="term" value="C:nucleus"/>
    <property type="evidence" value="ECO:0007669"/>
    <property type="project" value="UniProtKB-SubCell"/>
</dbReference>
<sequence length="743" mass="83787">MLSKKGPLGAVWVAGVCGVAALTRDQVLRTDVASSVDKILPDVETTYRILGLLLLGVVRIYCKKVEYLCYDSNQFFESTVRGKKVLKRGKKGVCARRLVLDQEDTRRAKRVAVVQVPELDEPADLPPIFTVPKRFELDSFDLQIPEDREDDNDDHHQLPRQDTLLEDEHQRMPNLYEVTCNTVCFLFFLCLICFEKLKLKMSYQGMPYADLDSAYVVPVCIIPTEMISVTDEVTDLLYLSNIGDELENESQNPDPACFTPVKDVLPPEAMDMMAEASDLPEKSKEVKKARREVNGDPACSTPLPENQEMQRPVNAVENVVCADLDENHPVVEESENGLAVGKPNTALSVEIPDIEEQESLEPSTPEPLREGASEKFVVATPAQNEKRQVTRKRRRGLHNKRKVWVLWDENVILDNELTSLNFSISLRSLYGANELVIWKSLHKIFHMFHAFLSTMREMVDGVGVEDLVVKRRKAPHTRHQIWREPRFRSLQDTFMEPIIQCGAFLEPIIQYSTTVRLNSTTADASCGESVKAKKCLSYEPAESNNPHKEAANEETECVPDELTNGIQTPVGCYNQSQQSQDVCECNDETPYEKNNTLVNGDESVLPEERLYESTSHSALRNESLTADIDADIPMDEEHAARDEDFPLSTRTRAVAKCLHQLFLDQKSQEQSNVPVTLGQALEGSKRKTTARFFYETLLLVSCKILKSRGLIDVNQEKPYENITISATPQLNAMLQNPVPPSTS</sequence>
<dbReference type="Pfam" id="PF04825">
    <property type="entry name" value="Rad21_Rec8_N"/>
    <property type="match status" value="1"/>
</dbReference>
<reference evidence="9" key="1">
    <citation type="submission" date="2015-06" db="UniProtKB">
        <authorList>
            <consortium name="EnsemblPlants"/>
        </authorList>
    </citation>
    <scope>IDENTIFICATION</scope>
</reference>
<dbReference type="InterPro" id="IPR023093">
    <property type="entry name" value="ScpA-like_C"/>
</dbReference>
<evidence type="ECO:0000259" key="8">
    <source>
        <dbReference type="Pfam" id="PF04825"/>
    </source>
</evidence>
<dbReference type="PANTHER" id="PTHR12585:SF73">
    <property type="entry name" value="SISTER CHROMATID COHESION 1 PROTEIN 2"/>
    <property type="match status" value="1"/>
</dbReference>
<evidence type="ECO:0000256" key="3">
    <source>
        <dbReference type="ARBA" id="ARBA00022776"/>
    </source>
</evidence>
<dbReference type="GO" id="GO:0003682">
    <property type="term" value="F:chromatin binding"/>
    <property type="evidence" value="ECO:0007669"/>
    <property type="project" value="TreeGrafter"/>
</dbReference>
<dbReference type="InterPro" id="IPR006910">
    <property type="entry name" value="Rad21_Rec8_N"/>
</dbReference>
<comment type="similarity">
    <text evidence="2">Belongs to the rad21 family.</text>
</comment>
<evidence type="ECO:0000259" key="7">
    <source>
        <dbReference type="Pfam" id="PF04824"/>
    </source>
</evidence>
<dbReference type="FunFam" id="1.10.10.580:FF:000002">
    <property type="entry name" value="Sister chromatid cohesion 1 protein 4"/>
    <property type="match status" value="1"/>
</dbReference>
<keyword evidence="3" id="KW-0498">Mitosis</keyword>
<dbReference type="GO" id="GO:0008278">
    <property type="term" value="C:cohesin complex"/>
    <property type="evidence" value="ECO:0007669"/>
    <property type="project" value="InterPro"/>
</dbReference>
<dbReference type="SUPFAM" id="SSF46785">
    <property type="entry name" value="Winged helix' DNA-binding domain"/>
    <property type="match status" value="1"/>
</dbReference>
<dbReference type="GO" id="GO:0007062">
    <property type="term" value="P:sister chromatid cohesion"/>
    <property type="evidence" value="ECO:0007669"/>
    <property type="project" value="InterPro"/>
</dbReference>
<protein>
    <submittedName>
        <fullName evidence="9">Sister chromatid cohesion 1 protein 2</fullName>
    </submittedName>
</protein>
<keyword evidence="4" id="KW-0159">Chromosome partition</keyword>
<evidence type="ECO:0000256" key="1">
    <source>
        <dbReference type="ARBA" id="ARBA00004123"/>
    </source>
</evidence>
<dbReference type="Pfam" id="PF04824">
    <property type="entry name" value="Rad21_Rec8"/>
    <property type="match status" value="1"/>
</dbReference>
<feature type="domain" description="Rad21/Rec8-like protein C-terminal eukaryotic" evidence="7">
    <location>
        <begin position="677"/>
        <end position="729"/>
    </location>
</feature>
<evidence type="ECO:0000256" key="6">
    <source>
        <dbReference type="ARBA" id="ARBA00064543"/>
    </source>
</evidence>
<dbReference type="InterPro" id="IPR006909">
    <property type="entry name" value="Rad21/Rec8_C_eu"/>
</dbReference>
<dbReference type="EnsemblPlants" id="EMT13507">
    <property type="protein sequence ID" value="EMT13507"/>
    <property type="gene ID" value="F775_06792"/>
</dbReference>
<dbReference type="PANTHER" id="PTHR12585">
    <property type="entry name" value="SCC1 / RAD21 FAMILY MEMBER"/>
    <property type="match status" value="1"/>
</dbReference>
<dbReference type="Gene3D" id="1.10.10.580">
    <property type="entry name" value="Structural maintenance of chromosome 1. Chain E"/>
    <property type="match status" value="1"/>
</dbReference>
<dbReference type="InterPro" id="IPR039781">
    <property type="entry name" value="Rad21/Rec8-like"/>
</dbReference>
<feature type="domain" description="Rad21/Rec8-like protein N-terminal" evidence="8">
    <location>
        <begin position="1"/>
        <end position="77"/>
    </location>
</feature>
<keyword evidence="5" id="KW-0539">Nucleus</keyword>
<evidence type="ECO:0000256" key="2">
    <source>
        <dbReference type="ARBA" id="ARBA00009870"/>
    </source>
</evidence>
<evidence type="ECO:0000313" key="9">
    <source>
        <dbReference type="EnsemblPlants" id="EMT13507"/>
    </source>
</evidence>
<dbReference type="ExpressionAtlas" id="R7W1Y8">
    <property type="expression patterns" value="baseline"/>
</dbReference>
<dbReference type="GO" id="GO:1990414">
    <property type="term" value="P:replication-born double-strand break repair via sister chromatid exchange"/>
    <property type="evidence" value="ECO:0007669"/>
    <property type="project" value="TreeGrafter"/>
</dbReference>
<organism evidence="9">
    <name type="scientific">Aegilops tauschii</name>
    <name type="common">Tausch's goatgrass</name>
    <name type="synonym">Aegilops squarrosa</name>
    <dbReference type="NCBI Taxonomy" id="37682"/>
    <lineage>
        <taxon>Eukaryota</taxon>
        <taxon>Viridiplantae</taxon>
        <taxon>Streptophyta</taxon>
        <taxon>Embryophyta</taxon>
        <taxon>Tracheophyta</taxon>
        <taxon>Spermatophyta</taxon>
        <taxon>Magnoliopsida</taxon>
        <taxon>Liliopsida</taxon>
        <taxon>Poales</taxon>
        <taxon>Poaceae</taxon>
        <taxon>BOP clade</taxon>
        <taxon>Pooideae</taxon>
        <taxon>Triticodae</taxon>
        <taxon>Triticeae</taxon>
        <taxon>Triticinae</taxon>
        <taxon>Aegilops</taxon>
    </lineage>
</organism>
<dbReference type="AlphaFoldDB" id="R7W1Y8"/>
<proteinExistence type="inferred from homology"/>
<dbReference type="InterPro" id="IPR036390">
    <property type="entry name" value="WH_DNA-bd_sf"/>
</dbReference>
<accession>R7W1Y8</accession>
<dbReference type="CDD" id="cd21793">
    <property type="entry name" value="Rad21_Rec8_M_AtSYN1-like"/>
    <property type="match status" value="1"/>
</dbReference>